<dbReference type="Proteomes" id="UP001596547">
    <property type="component" value="Unassembled WGS sequence"/>
</dbReference>
<keyword evidence="3" id="KW-1185">Reference proteome</keyword>
<evidence type="ECO:0000313" key="3">
    <source>
        <dbReference type="Proteomes" id="UP001596547"/>
    </source>
</evidence>
<dbReference type="SUPFAM" id="SSF110296">
    <property type="entry name" value="Oligoxyloglucan reducing end-specific cellobiohydrolase"/>
    <property type="match status" value="1"/>
</dbReference>
<reference evidence="2 3" key="1">
    <citation type="journal article" date="2019" name="Int. J. Syst. Evol. Microbiol.">
        <title>The Global Catalogue of Microorganisms (GCM) 10K type strain sequencing project: providing services to taxonomists for standard genome sequencing and annotation.</title>
        <authorList>
            <consortium name="The Broad Institute Genomics Platform"/>
            <consortium name="The Broad Institute Genome Sequencing Center for Infectious Disease"/>
            <person name="Wu L."/>
            <person name="Ma J."/>
        </authorList>
    </citation>
    <scope>NUCLEOTIDE SEQUENCE [LARGE SCALE GENOMIC DNA]</scope>
    <source>
        <strain evidence="2 3">PSR21</strain>
    </source>
</reference>
<dbReference type="InterPro" id="IPR052025">
    <property type="entry name" value="Xyloglucanase_GH74"/>
</dbReference>
<sequence>MTRIYAALRNALLVADGEPGDWHVTERLAGEEIQCVVAAPGRPDRVLCGTADDGVYLSSNGGETWNRVGEGVVGDRVTALAVSPDDPDELWAGTEPSRVYRSGDGGETWAEREGLTDLPSASEWSYPPRPHTHHVRWLEVDPNDPAHLYVAVEAGALVQTRDRGETWTDRVPSARRDTHSMATHPDAPGWAWAAAGDGYAETRDGGETWAHPQEGLDHRYCWSVAVDAADPDAVLLSSARGAYTAHNPDRAETYVYRREGDGAWERSMDGLPGPDGLLRPVLASGGPEEFYALTNRGPFRSMDGGETWMRQVWPWQDGYERQTPRGLVVL</sequence>
<evidence type="ECO:0000313" key="2">
    <source>
        <dbReference type="EMBL" id="MFC7317646.1"/>
    </source>
</evidence>
<dbReference type="Gene3D" id="2.130.10.10">
    <property type="entry name" value="YVTN repeat-like/Quinoprotein amine dehydrogenase"/>
    <property type="match status" value="1"/>
</dbReference>
<gene>
    <name evidence="2" type="ORF">ACFQPE_12745</name>
</gene>
<dbReference type="RefSeq" id="WP_276303110.1">
    <property type="nucleotide sequence ID" value="NZ_CP119992.1"/>
</dbReference>
<dbReference type="EMBL" id="JBHTBF010000002">
    <property type="protein sequence ID" value="MFC7317646.1"/>
    <property type="molecule type" value="Genomic_DNA"/>
</dbReference>
<dbReference type="InterPro" id="IPR015943">
    <property type="entry name" value="WD40/YVTN_repeat-like_dom_sf"/>
</dbReference>
<organism evidence="2 3">
    <name type="scientific">Halomarina halobia</name>
    <dbReference type="NCBI Taxonomy" id="3033386"/>
    <lineage>
        <taxon>Archaea</taxon>
        <taxon>Methanobacteriati</taxon>
        <taxon>Methanobacteriota</taxon>
        <taxon>Stenosarchaea group</taxon>
        <taxon>Halobacteria</taxon>
        <taxon>Halobacteriales</taxon>
        <taxon>Natronomonadaceae</taxon>
        <taxon>Halomarina</taxon>
    </lineage>
</organism>
<accession>A0ABD6ABC5</accession>
<proteinExistence type="predicted"/>
<dbReference type="GeneID" id="79315673"/>
<evidence type="ECO:0000256" key="1">
    <source>
        <dbReference type="SAM" id="MobiDB-lite"/>
    </source>
</evidence>
<dbReference type="PANTHER" id="PTHR43739:SF5">
    <property type="entry name" value="EXO-ALPHA-SIALIDASE"/>
    <property type="match status" value="1"/>
</dbReference>
<feature type="compositionally biased region" description="Basic and acidic residues" evidence="1">
    <location>
        <begin position="163"/>
        <end position="179"/>
    </location>
</feature>
<name>A0ABD6ABC5_9EURY</name>
<evidence type="ECO:0008006" key="4">
    <source>
        <dbReference type="Google" id="ProtNLM"/>
    </source>
</evidence>
<protein>
    <recommendedName>
        <fullName evidence="4">Glycosyl hydrolase</fullName>
    </recommendedName>
</protein>
<dbReference type="PANTHER" id="PTHR43739">
    <property type="entry name" value="XYLOGLUCANASE (EUROFUNG)"/>
    <property type="match status" value="1"/>
</dbReference>
<feature type="region of interest" description="Disordered" evidence="1">
    <location>
        <begin position="163"/>
        <end position="189"/>
    </location>
</feature>
<dbReference type="AlphaFoldDB" id="A0ABD6ABC5"/>
<comment type="caution">
    <text evidence="2">The sequence shown here is derived from an EMBL/GenBank/DDBJ whole genome shotgun (WGS) entry which is preliminary data.</text>
</comment>